<dbReference type="AlphaFoldDB" id="A0A8H9K6E8"/>
<comment type="caution">
    <text evidence="1">The sequence shown here is derived from an EMBL/GenBank/DDBJ whole genome shotgun (WGS) entry which is preliminary data.</text>
</comment>
<reference evidence="1" key="1">
    <citation type="journal article" date="2018" name="Genome Biol.">
        <title>SKESA: strategic k-mer extension for scrupulous assemblies.</title>
        <authorList>
            <person name="Souvorov A."/>
            <person name="Agarwala R."/>
            <person name="Lipman D.J."/>
        </authorList>
    </citation>
    <scope>NUCLEOTIDE SEQUENCE</scope>
    <source>
        <strain evidence="1">BCW_3452</strain>
    </source>
</reference>
<organism evidence="1">
    <name type="scientific">Vibrio vulnificus</name>
    <dbReference type="NCBI Taxonomy" id="672"/>
    <lineage>
        <taxon>Bacteria</taxon>
        <taxon>Pseudomonadati</taxon>
        <taxon>Pseudomonadota</taxon>
        <taxon>Gammaproteobacteria</taxon>
        <taxon>Vibrionales</taxon>
        <taxon>Vibrionaceae</taxon>
        <taxon>Vibrio</taxon>
    </lineage>
</organism>
<proteinExistence type="predicted"/>
<protein>
    <submittedName>
        <fullName evidence="1">Uncharacterized protein</fullName>
    </submittedName>
</protein>
<dbReference type="Proteomes" id="UP000863257">
    <property type="component" value="Unassembled WGS sequence"/>
</dbReference>
<gene>
    <name evidence="1" type="ORF">I7730_00650</name>
</gene>
<evidence type="ECO:0000313" key="1">
    <source>
        <dbReference type="EMBL" id="HAS8538308.1"/>
    </source>
</evidence>
<sequence length="140" mass="15803">MKLLISLNTLGNQERDSDIYSVLIEFNSKLNQKIEHTQQFIKKHLKPTDTINLSLSGRAAFKGYVDSTLEASMGDLELEESSSIIEYADLVVFSDSVEVIVQPRHMPDCQMLKSVAPIQMTDLVKLETSNIKNSSWLKLD</sequence>
<dbReference type="EMBL" id="DACRBY010000001">
    <property type="protein sequence ID" value="HAS8538308.1"/>
    <property type="molecule type" value="Genomic_DNA"/>
</dbReference>
<reference evidence="1" key="2">
    <citation type="submission" date="2019-01" db="EMBL/GenBank/DDBJ databases">
        <authorList>
            <consortium name="NCBI Pathogen Detection Project"/>
        </authorList>
    </citation>
    <scope>NUCLEOTIDE SEQUENCE</scope>
    <source>
        <strain evidence="1">BCW_3452</strain>
    </source>
</reference>
<name>A0A8H9K6E8_VIBVL</name>
<accession>A0A8H9K6E8</accession>